<gene>
    <name evidence="3" type="ORF">IFO69_11200</name>
</gene>
<comment type="similarity">
    <text evidence="1">Belongs to the UPF0213 family.</text>
</comment>
<name>A0ABR9AKG8_9BACT</name>
<dbReference type="InterPro" id="IPR035901">
    <property type="entry name" value="GIY-YIG_endonuc_sf"/>
</dbReference>
<dbReference type="PROSITE" id="PS50164">
    <property type="entry name" value="GIY_YIG"/>
    <property type="match status" value="1"/>
</dbReference>
<feature type="domain" description="GIY-YIG" evidence="2">
    <location>
        <begin position="2"/>
        <end position="79"/>
    </location>
</feature>
<dbReference type="InterPro" id="IPR000305">
    <property type="entry name" value="GIY-YIG_endonuc"/>
</dbReference>
<dbReference type="Pfam" id="PF01541">
    <property type="entry name" value="GIY-YIG"/>
    <property type="match status" value="1"/>
</dbReference>
<comment type="caution">
    <text evidence="3">The sequence shown here is derived from an EMBL/GenBank/DDBJ whole genome shotgun (WGS) entry which is preliminary data.</text>
</comment>
<protein>
    <submittedName>
        <fullName evidence="3">GIY-YIG nuclease family protein</fullName>
    </submittedName>
</protein>
<dbReference type="Proteomes" id="UP000647133">
    <property type="component" value="Unassembled WGS sequence"/>
</dbReference>
<evidence type="ECO:0000313" key="4">
    <source>
        <dbReference type="Proteomes" id="UP000647133"/>
    </source>
</evidence>
<dbReference type="RefSeq" id="WP_192010193.1">
    <property type="nucleotide sequence ID" value="NZ_JACYTQ010000003.1"/>
</dbReference>
<dbReference type="SUPFAM" id="SSF82771">
    <property type="entry name" value="GIY-YIG endonuclease"/>
    <property type="match status" value="1"/>
</dbReference>
<dbReference type="PANTHER" id="PTHR34477:SF1">
    <property type="entry name" value="UPF0213 PROTEIN YHBQ"/>
    <property type="match status" value="1"/>
</dbReference>
<keyword evidence="4" id="KW-1185">Reference proteome</keyword>
<dbReference type="Gene3D" id="3.40.1440.10">
    <property type="entry name" value="GIY-YIG endonuclease"/>
    <property type="match status" value="1"/>
</dbReference>
<dbReference type="InterPro" id="IPR050190">
    <property type="entry name" value="UPF0213_domain"/>
</dbReference>
<accession>A0ABR9AKG8</accession>
<evidence type="ECO:0000256" key="1">
    <source>
        <dbReference type="ARBA" id="ARBA00007435"/>
    </source>
</evidence>
<reference evidence="3 4" key="1">
    <citation type="submission" date="2020-09" db="EMBL/GenBank/DDBJ databases">
        <title>Echinicola sp. CAU 1574 isolated from sand of Sido Beach.</title>
        <authorList>
            <person name="Kim W."/>
        </authorList>
    </citation>
    <scope>NUCLEOTIDE SEQUENCE [LARGE SCALE GENOMIC DNA]</scope>
    <source>
        <strain evidence="3 4">CAU 1574</strain>
    </source>
</reference>
<evidence type="ECO:0000313" key="3">
    <source>
        <dbReference type="EMBL" id="MBD8489313.1"/>
    </source>
</evidence>
<evidence type="ECO:0000259" key="2">
    <source>
        <dbReference type="PROSITE" id="PS50164"/>
    </source>
</evidence>
<organism evidence="3 4">
    <name type="scientific">Echinicola arenosa</name>
    <dbReference type="NCBI Taxonomy" id="2774144"/>
    <lineage>
        <taxon>Bacteria</taxon>
        <taxon>Pseudomonadati</taxon>
        <taxon>Bacteroidota</taxon>
        <taxon>Cytophagia</taxon>
        <taxon>Cytophagales</taxon>
        <taxon>Cyclobacteriaceae</taxon>
        <taxon>Echinicola</taxon>
    </lineage>
</organism>
<dbReference type="EMBL" id="JACYTQ010000003">
    <property type="protein sequence ID" value="MBD8489313.1"/>
    <property type="molecule type" value="Genomic_DNA"/>
</dbReference>
<proteinExistence type="inferred from homology"/>
<dbReference type="PANTHER" id="PTHR34477">
    <property type="entry name" value="UPF0213 PROTEIN YHBQ"/>
    <property type="match status" value="1"/>
</dbReference>
<sequence>MPNFYVYILYSHSIDTFYIGYTEDLIHRLSQHNEHVFSGSFTHRASDWEVYFSLGCKSKGQAHQIERHIKRNKSRKYLENLKHFPAIREKLLSKYAD</sequence>